<name>A0A328B624_9CAUL</name>
<dbReference type="Gene3D" id="1.10.357.10">
    <property type="entry name" value="Tetracycline Repressor, domain 2"/>
    <property type="match status" value="1"/>
</dbReference>
<dbReference type="InterPro" id="IPR036271">
    <property type="entry name" value="Tet_transcr_reg_TetR-rel_C_sf"/>
</dbReference>
<dbReference type="SUPFAM" id="SSF46689">
    <property type="entry name" value="Homeodomain-like"/>
    <property type="match status" value="1"/>
</dbReference>
<keyword evidence="1" id="KW-0805">Transcription regulation</keyword>
<dbReference type="PANTHER" id="PTHR30055:SF234">
    <property type="entry name" value="HTH-TYPE TRANSCRIPTIONAL REGULATOR BETI"/>
    <property type="match status" value="1"/>
</dbReference>
<proteinExistence type="predicted"/>
<dbReference type="InterPro" id="IPR049513">
    <property type="entry name" value="TetR_C_40"/>
</dbReference>
<sequence length="212" mass="22023">MGEPRIDRRRIRTRAALLRAGQTLFAERSVDGVSIDDIVAAADVAKGSFYNHFPDKDALARTLADQARLGAEALAARVGIGIEDPAERVARAVCGFARQALENPESARLGQRLFHSAAIPDAPMNAGVRADIQAGLAAGRFGGVSLEAAVLLAVGVVQMAVSRVVEQGSPAHAAALAQDLAFGLLRALGVETPAARTVATRAATDLFNGPPL</sequence>
<evidence type="ECO:0000256" key="4">
    <source>
        <dbReference type="PROSITE-ProRule" id="PRU00335"/>
    </source>
</evidence>
<dbReference type="GO" id="GO:0000976">
    <property type="term" value="F:transcription cis-regulatory region binding"/>
    <property type="evidence" value="ECO:0007669"/>
    <property type="project" value="TreeGrafter"/>
</dbReference>
<keyword evidence="7" id="KW-1185">Reference proteome</keyword>
<dbReference type="Pfam" id="PF21306">
    <property type="entry name" value="TetR_C_40"/>
    <property type="match status" value="1"/>
</dbReference>
<keyword evidence="3" id="KW-0804">Transcription</keyword>
<comment type="caution">
    <text evidence="6">The sequence shown here is derived from an EMBL/GenBank/DDBJ whole genome shotgun (WGS) entry which is preliminary data.</text>
</comment>
<dbReference type="Proteomes" id="UP000249524">
    <property type="component" value="Unassembled WGS sequence"/>
</dbReference>
<evidence type="ECO:0000256" key="3">
    <source>
        <dbReference type="ARBA" id="ARBA00023163"/>
    </source>
</evidence>
<dbReference type="PROSITE" id="PS01081">
    <property type="entry name" value="HTH_TETR_1"/>
    <property type="match status" value="1"/>
</dbReference>
<evidence type="ECO:0000259" key="5">
    <source>
        <dbReference type="PROSITE" id="PS50977"/>
    </source>
</evidence>
<gene>
    <name evidence="6" type="ORF">DJ019_18365</name>
</gene>
<accession>A0A328B624</accession>
<dbReference type="InterPro" id="IPR023772">
    <property type="entry name" value="DNA-bd_HTH_TetR-type_CS"/>
</dbReference>
<evidence type="ECO:0000313" key="6">
    <source>
        <dbReference type="EMBL" id="RAK62820.1"/>
    </source>
</evidence>
<protein>
    <recommendedName>
        <fullName evidence="5">HTH tetR-type domain-containing protein</fullName>
    </recommendedName>
</protein>
<dbReference type="RefSeq" id="WP_111277776.1">
    <property type="nucleotide sequence ID" value="NZ_QFYS01000010.1"/>
</dbReference>
<dbReference type="InterPro" id="IPR050109">
    <property type="entry name" value="HTH-type_TetR-like_transc_reg"/>
</dbReference>
<feature type="DNA-binding region" description="H-T-H motif" evidence="4">
    <location>
        <begin position="34"/>
        <end position="53"/>
    </location>
</feature>
<evidence type="ECO:0000256" key="2">
    <source>
        <dbReference type="ARBA" id="ARBA00023125"/>
    </source>
</evidence>
<keyword evidence="2 4" id="KW-0238">DNA-binding</keyword>
<dbReference type="PANTHER" id="PTHR30055">
    <property type="entry name" value="HTH-TYPE TRANSCRIPTIONAL REGULATOR RUTR"/>
    <property type="match status" value="1"/>
</dbReference>
<evidence type="ECO:0000313" key="7">
    <source>
        <dbReference type="Proteomes" id="UP000249524"/>
    </source>
</evidence>
<dbReference type="EMBL" id="QFYS01000010">
    <property type="protein sequence ID" value="RAK62820.1"/>
    <property type="molecule type" value="Genomic_DNA"/>
</dbReference>
<dbReference type="GO" id="GO:0003700">
    <property type="term" value="F:DNA-binding transcription factor activity"/>
    <property type="evidence" value="ECO:0007669"/>
    <property type="project" value="TreeGrafter"/>
</dbReference>
<reference evidence="6 7" key="1">
    <citation type="submission" date="2018-05" db="EMBL/GenBank/DDBJ databases">
        <authorList>
            <person name="Lanie J.A."/>
            <person name="Ng W.-L."/>
            <person name="Kazmierczak K.M."/>
            <person name="Andrzejewski T.M."/>
            <person name="Davidsen T.M."/>
            <person name="Wayne K.J."/>
            <person name="Tettelin H."/>
            <person name="Glass J.I."/>
            <person name="Rusch D."/>
            <person name="Podicherti R."/>
            <person name="Tsui H.-C.T."/>
            <person name="Winkler M.E."/>
        </authorList>
    </citation>
    <scope>NUCLEOTIDE SEQUENCE [LARGE SCALE GENOMIC DNA]</scope>
    <source>
        <strain evidence="6 7">BUT-10</strain>
    </source>
</reference>
<dbReference type="Pfam" id="PF00440">
    <property type="entry name" value="TetR_N"/>
    <property type="match status" value="1"/>
</dbReference>
<dbReference type="AlphaFoldDB" id="A0A328B624"/>
<feature type="domain" description="HTH tetR-type" evidence="5">
    <location>
        <begin position="11"/>
        <end position="71"/>
    </location>
</feature>
<dbReference type="OrthoDB" id="3218408at2"/>
<evidence type="ECO:0000256" key="1">
    <source>
        <dbReference type="ARBA" id="ARBA00023015"/>
    </source>
</evidence>
<dbReference type="InterPro" id="IPR009057">
    <property type="entry name" value="Homeodomain-like_sf"/>
</dbReference>
<dbReference type="PRINTS" id="PR00455">
    <property type="entry name" value="HTHTETR"/>
</dbReference>
<dbReference type="SUPFAM" id="SSF48498">
    <property type="entry name" value="Tetracyclin repressor-like, C-terminal domain"/>
    <property type="match status" value="1"/>
</dbReference>
<dbReference type="PROSITE" id="PS50977">
    <property type="entry name" value="HTH_TETR_2"/>
    <property type="match status" value="1"/>
</dbReference>
<organism evidence="6 7">
    <name type="scientific">Phenylobacterium kunshanense</name>
    <dbReference type="NCBI Taxonomy" id="1445034"/>
    <lineage>
        <taxon>Bacteria</taxon>
        <taxon>Pseudomonadati</taxon>
        <taxon>Pseudomonadota</taxon>
        <taxon>Alphaproteobacteria</taxon>
        <taxon>Caulobacterales</taxon>
        <taxon>Caulobacteraceae</taxon>
        <taxon>Phenylobacterium</taxon>
    </lineage>
</organism>
<dbReference type="InterPro" id="IPR001647">
    <property type="entry name" value="HTH_TetR"/>
</dbReference>